<keyword evidence="5 9" id="KW-0808">Transferase</keyword>
<dbReference type="Proteomes" id="UP000186373">
    <property type="component" value="Unassembled WGS sequence"/>
</dbReference>
<feature type="binding site" evidence="9">
    <location>
        <begin position="236"/>
        <end position="238"/>
    </location>
    <ligand>
        <name>iminosuccinate</name>
        <dbReference type="ChEBI" id="CHEBI:77875"/>
    </ligand>
</feature>
<dbReference type="InterPro" id="IPR003473">
    <property type="entry name" value="NadA"/>
</dbReference>
<dbReference type="UniPathway" id="UPA00253">
    <property type="reaction ID" value="UER00327"/>
</dbReference>
<evidence type="ECO:0000313" key="11">
    <source>
        <dbReference type="Proteomes" id="UP000186373"/>
    </source>
</evidence>
<dbReference type="PANTHER" id="PTHR30573">
    <property type="entry name" value="QUINOLINATE SYNTHETASE A"/>
    <property type="match status" value="1"/>
</dbReference>
<dbReference type="EMBL" id="FTNY01000004">
    <property type="protein sequence ID" value="SIS39191.1"/>
    <property type="molecule type" value="Genomic_DNA"/>
</dbReference>
<evidence type="ECO:0000256" key="8">
    <source>
        <dbReference type="ARBA" id="ARBA00023014"/>
    </source>
</evidence>
<keyword evidence="3 9" id="KW-0004">4Fe-4S</keyword>
<dbReference type="SUPFAM" id="SSF142754">
    <property type="entry name" value="NadA-like"/>
    <property type="match status" value="1"/>
</dbReference>
<keyword evidence="11" id="KW-1185">Reference proteome</keyword>
<dbReference type="Pfam" id="PF02445">
    <property type="entry name" value="NadA"/>
    <property type="match status" value="1"/>
</dbReference>
<feature type="binding site" evidence="9">
    <location>
        <position position="210"/>
    </location>
    <ligand>
        <name>[4Fe-4S] cluster</name>
        <dbReference type="ChEBI" id="CHEBI:49883"/>
    </ligand>
</feature>
<dbReference type="GO" id="GO:0005829">
    <property type="term" value="C:cytosol"/>
    <property type="evidence" value="ECO:0007669"/>
    <property type="project" value="TreeGrafter"/>
</dbReference>
<dbReference type="Gene3D" id="3.40.50.10800">
    <property type="entry name" value="NadA-like"/>
    <property type="match status" value="3"/>
</dbReference>
<comment type="catalytic activity">
    <reaction evidence="9">
        <text>iminosuccinate + dihydroxyacetone phosphate = quinolinate + phosphate + 2 H2O + H(+)</text>
        <dbReference type="Rhea" id="RHEA:25888"/>
        <dbReference type="ChEBI" id="CHEBI:15377"/>
        <dbReference type="ChEBI" id="CHEBI:15378"/>
        <dbReference type="ChEBI" id="CHEBI:29959"/>
        <dbReference type="ChEBI" id="CHEBI:43474"/>
        <dbReference type="ChEBI" id="CHEBI:57642"/>
        <dbReference type="ChEBI" id="CHEBI:77875"/>
        <dbReference type="EC" id="2.5.1.72"/>
    </reaction>
</comment>
<dbReference type="HAMAP" id="MF_00568">
    <property type="entry name" value="NadA_type2"/>
    <property type="match status" value="1"/>
</dbReference>
<dbReference type="NCBIfam" id="NF006878">
    <property type="entry name" value="PRK09375.1-2"/>
    <property type="match status" value="1"/>
</dbReference>
<dbReference type="InterPro" id="IPR023066">
    <property type="entry name" value="Quinolinate_synth_type2"/>
</dbReference>
<keyword evidence="6 9" id="KW-0479">Metal-binding</keyword>
<organism evidence="10 11">
    <name type="scientific">Chryseobacterium shigense</name>
    <dbReference type="NCBI Taxonomy" id="297244"/>
    <lineage>
        <taxon>Bacteria</taxon>
        <taxon>Pseudomonadati</taxon>
        <taxon>Bacteroidota</taxon>
        <taxon>Flavobacteriia</taxon>
        <taxon>Flavobacteriales</taxon>
        <taxon>Weeksellaceae</taxon>
        <taxon>Chryseobacterium group</taxon>
        <taxon>Chryseobacterium</taxon>
    </lineage>
</organism>
<feature type="binding site" evidence="9">
    <location>
        <position position="62"/>
    </location>
    <ligand>
        <name>iminosuccinate</name>
        <dbReference type="ChEBI" id="CHEBI:77875"/>
    </ligand>
</feature>
<evidence type="ECO:0000256" key="2">
    <source>
        <dbReference type="ARBA" id="ARBA00012669"/>
    </source>
</evidence>
<keyword evidence="8 9" id="KW-0411">Iron-sulfur</keyword>
<dbReference type="PANTHER" id="PTHR30573:SF0">
    <property type="entry name" value="QUINOLINATE SYNTHASE, CHLOROPLASTIC"/>
    <property type="match status" value="1"/>
</dbReference>
<keyword evidence="4 9" id="KW-0662">Pyridine nucleotide biosynthesis</keyword>
<comment type="similarity">
    <text evidence="9">Belongs to the quinolinate synthase family. Type 2 subfamily.</text>
</comment>
<evidence type="ECO:0000256" key="7">
    <source>
        <dbReference type="ARBA" id="ARBA00023004"/>
    </source>
</evidence>
<sequence>MSNFYNQKIEVDMSTETLEKAKSAIPVRGFLDIKDIAIPQGEELVKAILKLKEEKNAVILAHYYQPGEIQDIADFLGDSLQLARQAKDTNADMIVFCGVHFMAEAAKILNPTKKVVLPDTLAGCSLADGCSGEGLRKMREQHPNALIATYINCNAETKAESDIIVTSSNAETVIEALPKDRPIIFAPDKNLGRYLSKKTGRDMILWDGSCIVHEAFSMERIAQQLADNPDAKMIAHPESEEAVLKLAHFIGSTSALLNFVEKDDCQKFIIATEEGILHEMRKRAPHKELIPALVFDESCNCSECFYMKRNTMEKLYLCMKYELPEILIDEELRLRALKPIEAMLDLSKSIK</sequence>
<proteinExistence type="inferred from homology"/>
<evidence type="ECO:0000256" key="9">
    <source>
        <dbReference type="HAMAP-Rule" id="MF_00568"/>
    </source>
</evidence>
<gene>
    <name evidence="9" type="primary">nadA</name>
    <name evidence="10" type="ORF">SAMN05421639_104374</name>
</gene>
<feature type="binding site" evidence="9">
    <location>
        <position position="167"/>
    </location>
    <ligand>
        <name>iminosuccinate</name>
        <dbReference type="ChEBI" id="CHEBI:77875"/>
    </ligand>
</feature>
<comment type="subcellular location">
    <subcellularLocation>
        <location evidence="9">Cytoplasm</location>
    </subcellularLocation>
</comment>
<keyword evidence="7 9" id="KW-0408">Iron</keyword>
<dbReference type="AlphaFoldDB" id="A0A1N7IQD8"/>
<accession>A0A1N7IQD8</accession>
<dbReference type="NCBIfam" id="TIGR00550">
    <property type="entry name" value="nadA"/>
    <property type="match status" value="1"/>
</dbReference>
<dbReference type="GO" id="GO:0008987">
    <property type="term" value="F:quinolinate synthetase A activity"/>
    <property type="evidence" value="ECO:0007669"/>
    <property type="project" value="UniProtKB-UniRule"/>
</dbReference>
<dbReference type="GO" id="GO:0046872">
    <property type="term" value="F:metal ion binding"/>
    <property type="evidence" value="ECO:0007669"/>
    <property type="project" value="UniProtKB-KW"/>
</dbReference>
<feature type="binding site" evidence="9">
    <location>
        <position position="304"/>
    </location>
    <ligand>
        <name>[4Fe-4S] cluster</name>
        <dbReference type="ChEBI" id="CHEBI:49883"/>
    </ligand>
</feature>
<name>A0A1N7IQD8_9FLAO</name>
<comment type="pathway">
    <text evidence="1 9">Cofactor biosynthesis; NAD(+) biosynthesis; quinolinate from iminoaspartate: step 1/1.</text>
</comment>
<feature type="binding site" evidence="9">
    <location>
        <begin position="150"/>
        <end position="152"/>
    </location>
    <ligand>
        <name>iminosuccinate</name>
        <dbReference type="ChEBI" id="CHEBI:77875"/>
    </ligand>
</feature>
<dbReference type="InterPro" id="IPR036094">
    <property type="entry name" value="NadA_sf"/>
</dbReference>
<keyword evidence="9" id="KW-0963">Cytoplasm</keyword>
<evidence type="ECO:0000256" key="4">
    <source>
        <dbReference type="ARBA" id="ARBA00022642"/>
    </source>
</evidence>
<evidence type="ECO:0000256" key="5">
    <source>
        <dbReference type="ARBA" id="ARBA00022679"/>
    </source>
</evidence>
<dbReference type="EC" id="2.5.1.72" evidence="2 9"/>
<evidence type="ECO:0000256" key="3">
    <source>
        <dbReference type="ARBA" id="ARBA00022485"/>
    </source>
</evidence>
<feature type="binding site" evidence="9">
    <location>
        <position position="253"/>
    </location>
    <ligand>
        <name>iminosuccinate</name>
        <dbReference type="ChEBI" id="CHEBI:77875"/>
    </ligand>
</feature>
<feature type="binding site" evidence="9">
    <location>
        <position position="124"/>
    </location>
    <ligand>
        <name>[4Fe-4S] cluster</name>
        <dbReference type="ChEBI" id="CHEBI:49883"/>
    </ligand>
</feature>
<dbReference type="GO" id="GO:0034628">
    <property type="term" value="P:'de novo' NAD+ biosynthetic process from L-aspartate"/>
    <property type="evidence" value="ECO:0007669"/>
    <property type="project" value="TreeGrafter"/>
</dbReference>
<comment type="cofactor">
    <cofactor evidence="9">
        <name>[4Fe-4S] cluster</name>
        <dbReference type="ChEBI" id="CHEBI:49883"/>
    </cofactor>
    <text evidence="9">Binds 1 [4Fe-4S] cluster per subunit.</text>
</comment>
<evidence type="ECO:0000256" key="6">
    <source>
        <dbReference type="ARBA" id="ARBA00022723"/>
    </source>
</evidence>
<dbReference type="GO" id="GO:0051539">
    <property type="term" value="F:4 iron, 4 sulfur cluster binding"/>
    <property type="evidence" value="ECO:0007669"/>
    <property type="project" value="UniProtKB-KW"/>
</dbReference>
<feature type="binding site" evidence="9">
    <location>
        <position position="79"/>
    </location>
    <ligand>
        <name>iminosuccinate</name>
        <dbReference type="ChEBI" id="CHEBI:77875"/>
    </ligand>
</feature>
<reference evidence="11" key="1">
    <citation type="submission" date="2017-01" db="EMBL/GenBank/DDBJ databases">
        <authorList>
            <person name="Varghese N."/>
            <person name="Submissions S."/>
        </authorList>
    </citation>
    <scope>NUCLEOTIDE SEQUENCE [LARGE SCALE GENOMIC DNA]</scope>
    <source>
        <strain evidence="11">DSM 17126</strain>
    </source>
</reference>
<protein>
    <recommendedName>
        <fullName evidence="2 9">Quinolinate synthase</fullName>
        <ecNumber evidence="2 9">2.5.1.72</ecNumber>
    </recommendedName>
</protein>
<evidence type="ECO:0000313" key="10">
    <source>
        <dbReference type="EMBL" id="SIS39191.1"/>
    </source>
</evidence>
<comment type="function">
    <text evidence="9">Catalyzes the condensation of iminoaspartate with dihydroxyacetone phosphate to form quinolinate.</text>
</comment>
<evidence type="ECO:0000256" key="1">
    <source>
        <dbReference type="ARBA" id="ARBA00005065"/>
    </source>
</evidence>